<dbReference type="InterPro" id="IPR055087">
    <property type="entry name" value="GldL-like_N"/>
</dbReference>
<accession>A0A5B9FZY5</accession>
<dbReference type="EMBL" id="CP042831">
    <property type="protein sequence ID" value="QEE50357.1"/>
    <property type="molecule type" value="Genomic_DNA"/>
</dbReference>
<evidence type="ECO:0000256" key="1">
    <source>
        <dbReference type="SAM" id="Phobius"/>
    </source>
</evidence>
<dbReference type="RefSeq" id="WP_147583828.1">
    <property type="nucleotide sequence ID" value="NZ_CP042831.1"/>
</dbReference>
<proteinExistence type="predicted"/>
<name>A0A5B9FZY5_9FLAO</name>
<protein>
    <submittedName>
        <fullName evidence="3">Gliding motility protein GldL</fullName>
    </submittedName>
</protein>
<reference evidence="3 4" key="1">
    <citation type="submission" date="2019-08" db="EMBL/GenBank/DDBJ databases">
        <title>Flavobacterium alkalisoli sp. nov., isolated from rhizosphere soil of Suaeda salsa.</title>
        <authorList>
            <person name="Sun J.-Q."/>
            <person name="Xu L."/>
        </authorList>
    </citation>
    <scope>NUCLEOTIDE SEQUENCE [LARGE SCALE GENOMIC DNA]</scope>
    <source>
        <strain evidence="3 4">XS-5</strain>
    </source>
</reference>
<keyword evidence="4" id="KW-1185">Reference proteome</keyword>
<feature type="transmembrane region" description="Helical" evidence="1">
    <location>
        <begin position="35"/>
        <end position="55"/>
    </location>
</feature>
<dbReference type="AlphaFoldDB" id="A0A5B9FZY5"/>
<keyword evidence="1" id="KW-0472">Membrane</keyword>
<keyword evidence="1" id="KW-0812">Transmembrane</keyword>
<dbReference type="Pfam" id="PF22827">
    <property type="entry name" value="GldL_N"/>
    <property type="match status" value="1"/>
</dbReference>
<organism evidence="3 4">
    <name type="scientific">Flavobacterium alkalisoli</name>
    <dbReference type="NCBI Taxonomy" id="2602769"/>
    <lineage>
        <taxon>Bacteria</taxon>
        <taxon>Pseudomonadati</taxon>
        <taxon>Bacteroidota</taxon>
        <taxon>Flavobacteriia</taxon>
        <taxon>Flavobacteriales</taxon>
        <taxon>Flavobacteriaceae</taxon>
        <taxon>Flavobacterium</taxon>
    </lineage>
</organism>
<evidence type="ECO:0000313" key="3">
    <source>
        <dbReference type="EMBL" id="QEE50357.1"/>
    </source>
</evidence>
<evidence type="ECO:0000313" key="4">
    <source>
        <dbReference type="Proteomes" id="UP000321222"/>
    </source>
</evidence>
<dbReference type="OrthoDB" id="799967at2"/>
<keyword evidence="1" id="KW-1133">Transmembrane helix</keyword>
<dbReference type="KEGG" id="fak:FUA48_12440"/>
<dbReference type="Proteomes" id="UP000321222">
    <property type="component" value="Chromosome"/>
</dbReference>
<sequence length="65" mass="7279">MKYWIIIVVFLLGYSITIVGAMLRVMHWPWGSEMIVSGSLAEALAVLLLAIKVIINRKSNSFLNS</sequence>
<feature type="transmembrane region" description="Helical" evidence="1">
    <location>
        <begin position="5"/>
        <end position="23"/>
    </location>
</feature>
<gene>
    <name evidence="3" type="ORF">FUA48_12440</name>
</gene>
<feature type="domain" description="Gliding motility protein GldL-like N-terminal" evidence="2">
    <location>
        <begin position="12"/>
        <end position="52"/>
    </location>
</feature>
<evidence type="ECO:0000259" key="2">
    <source>
        <dbReference type="Pfam" id="PF22827"/>
    </source>
</evidence>